<dbReference type="PROSITE" id="PS51318">
    <property type="entry name" value="TAT"/>
    <property type="match status" value="1"/>
</dbReference>
<keyword evidence="1" id="KW-0285">Flavoprotein</keyword>
<sequence>MTTLHPATGGATRRAWMGQALGLLAAATAPTLAFANEKARIVIVGGGVGGATAAKYLKLFNPALDVTVIERNPIYIRPYGSSEVLTEHITMRDLEVRYDTLRDKYGIRFVFDAAVALDPVARVVTTAGKQRIGYDRLIVSPGIELLYDAYPGYSEQVARTAVPSGWIPGEQTALLAQQLKAMRPGGVFVLAAPPNPYRCPPGPYERAALVTEWLLQRNPTAKVIIADPKDAFVTDETMMLGWNRLYGFNLPEDYAKKMADKVELKTHSKPSMISWIRGKDGGRPLKLDARRMRLETEGETIQADVINIIPPMRAGAIARTFGLTDGSGFCPIERRTFASTLVPHVHVIGDASIADAMPKSGFSANTQAKVVARAIVEELAGRKAPEPLWENTCYALAGKDYGLFVADVFRILPDGKIGRVNGKERYLPLDASPVQIRLGARYQQAWLRTFTQDCFA</sequence>
<accession>A0A554WQC3</accession>
<dbReference type="SUPFAM" id="SSF55424">
    <property type="entry name" value="FAD/NAD-linked reductases, dimerisation (C-terminal) domain"/>
    <property type="match status" value="1"/>
</dbReference>
<protein>
    <submittedName>
        <fullName evidence="7">Sulfide dehydrogenase flavocytochrome c flavoprotein chain</fullName>
        <ecNumber evidence="7">1.8.2.3</ecNumber>
    </submittedName>
</protein>
<evidence type="ECO:0000313" key="8">
    <source>
        <dbReference type="Proteomes" id="UP000318554"/>
    </source>
</evidence>
<keyword evidence="2" id="KW-0274">FAD</keyword>
<dbReference type="GO" id="GO:0050660">
    <property type="term" value="F:flavin adenine dinucleotide binding"/>
    <property type="evidence" value="ECO:0007669"/>
    <property type="project" value="InterPro"/>
</dbReference>
<feature type="chain" id="PRO_5021976349" evidence="3">
    <location>
        <begin position="36"/>
        <end position="456"/>
    </location>
</feature>
<dbReference type="InterPro" id="IPR015323">
    <property type="entry name" value="FlavoCytC_S_DH_flav-bd"/>
</dbReference>
<feature type="domain" description="Sulfide dehydrogenase [flavocytochrome c] flavoprotein chain central" evidence="6">
    <location>
        <begin position="172"/>
        <end position="310"/>
    </location>
</feature>
<dbReference type="InterPro" id="IPR049386">
    <property type="entry name" value="FCSD_central"/>
</dbReference>
<dbReference type="InterPro" id="IPR016156">
    <property type="entry name" value="FAD/NAD-linked_Rdtase_dimer_sf"/>
</dbReference>
<feature type="signal peptide" evidence="3">
    <location>
        <begin position="1"/>
        <end position="35"/>
    </location>
</feature>
<keyword evidence="7" id="KW-0560">Oxidoreductase</keyword>
<evidence type="ECO:0000313" key="7">
    <source>
        <dbReference type="EMBL" id="TSE25778.1"/>
    </source>
</evidence>
<evidence type="ECO:0000256" key="3">
    <source>
        <dbReference type="SAM" id="SignalP"/>
    </source>
</evidence>
<dbReference type="Proteomes" id="UP000318554">
    <property type="component" value="Unassembled WGS sequence"/>
</dbReference>
<dbReference type="EC" id="1.8.2.3" evidence="7"/>
<dbReference type="InterPro" id="IPR023753">
    <property type="entry name" value="FAD/NAD-binding_dom"/>
</dbReference>
<evidence type="ECO:0000259" key="6">
    <source>
        <dbReference type="Pfam" id="PF21706"/>
    </source>
</evidence>
<evidence type="ECO:0000256" key="1">
    <source>
        <dbReference type="ARBA" id="ARBA00022630"/>
    </source>
</evidence>
<feature type="domain" description="Flavocytochrome c sulphide dehydrogenase flavin-binding" evidence="5">
    <location>
        <begin position="385"/>
        <end position="455"/>
    </location>
</feature>
<dbReference type="SUPFAM" id="SSF51905">
    <property type="entry name" value="FAD/NAD(P)-binding domain"/>
    <property type="match status" value="2"/>
</dbReference>
<dbReference type="Pfam" id="PF07992">
    <property type="entry name" value="Pyr_redox_2"/>
    <property type="match status" value="1"/>
</dbReference>
<dbReference type="AlphaFoldDB" id="A0A554WQC3"/>
<organism evidence="7 8">
    <name type="scientific">Tepidimonas aquatica</name>
    <dbReference type="NCBI Taxonomy" id="247482"/>
    <lineage>
        <taxon>Bacteria</taxon>
        <taxon>Pseudomonadati</taxon>
        <taxon>Pseudomonadota</taxon>
        <taxon>Betaproteobacteria</taxon>
        <taxon>Burkholderiales</taxon>
        <taxon>Tepidimonas</taxon>
    </lineage>
</organism>
<keyword evidence="3" id="KW-0732">Signal</keyword>
<dbReference type="InterPro" id="IPR052541">
    <property type="entry name" value="SQRD"/>
</dbReference>
<dbReference type="GO" id="GO:0070225">
    <property type="term" value="F:sulfide dehydrogenase activity"/>
    <property type="evidence" value="ECO:0007669"/>
    <property type="project" value="UniProtKB-EC"/>
</dbReference>
<reference evidence="7 8" key="1">
    <citation type="submission" date="2019-07" db="EMBL/GenBank/DDBJ databases">
        <title>Tepidimonas aquatica CLN-1 draft genome.</title>
        <authorList>
            <person name="Da Costa M.S."/>
            <person name="Froufe H.J.C."/>
            <person name="Egas C."/>
            <person name="Albuquerque L."/>
        </authorList>
    </citation>
    <scope>NUCLEOTIDE SEQUENCE [LARGE SCALE GENOMIC DNA]</scope>
    <source>
        <strain evidence="7 8">CLN-1</strain>
    </source>
</reference>
<evidence type="ECO:0000256" key="2">
    <source>
        <dbReference type="ARBA" id="ARBA00022827"/>
    </source>
</evidence>
<feature type="domain" description="FAD/NAD(P)-binding" evidence="4">
    <location>
        <begin position="40"/>
        <end position="153"/>
    </location>
</feature>
<dbReference type="Pfam" id="PF21706">
    <property type="entry name" value="FCSD_central"/>
    <property type="match status" value="1"/>
</dbReference>
<name>A0A554WQC3_9BURK</name>
<gene>
    <name evidence="7" type="primary">fccB_2</name>
    <name evidence="7" type="ORF">Taqua_00951</name>
</gene>
<evidence type="ECO:0000259" key="4">
    <source>
        <dbReference type="Pfam" id="PF07992"/>
    </source>
</evidence>
<dbReference type="PANTHER" id="PTHR43755">
    <property type="match status" value="1"/>
</dbReference>
<dbReference type="Gene3D" id="3.90.760.10">
    <property type="entry name" value="Flavocytochrome c sulphide dehydrogenase, flavin-binding domain"/>
    <property type="match status" value="1"/>
</dbReference>
<dbReference type="InterPro" id="IPR036188">
    <property type="entry name" value="FAD/NAD-bd_sf"/>
</dbReference>
<dbReference type="InterPro" id="IPR006311">
    <property type="entry name" value="TAT_signal"/>
</dbReference>
<comment type="caution">
    <text evidence="7">The sequence shown here is derived from an EMBL/GenBank/DDBJ whole genome shotgun (WGS) entry which is preliminary data.</text>
</comment>
<dbReference type="InterPro" id="IPR037092">
    <property type="entry name" value="FlavoCytC_S_DH_flav-bd_sf"/>
</dbReference>
<keyword evidence="8" id="KW-1185">Reference proteome</keyword>
<dbReference type="Gene3D" id="3.50.50.60">
    <property type="entry name" value="FAD/NAD(P)-binding domain"/>
    <property type="match status" value="2"/>
</dbReference>
<dbReference type="RefSeq" id="WP_246094624.1">
    <property type="nucleotide sequence ID" value="NZ_VJNA01000009.1"/>
</dbReference>
<dbReference type="EMBL" id="VJNA01000009">
    <property type="protein sequence ID" value="TSE25778.1"/>
    <property type="molecule type" value="Genomic_DNA"/>
</dbReference>
<proteinExistence type="predicted"/>
<dbReference type="PANTHER" id="PTHR43755:SF1">
    <property type="entry name" value="FAD-DEPENDENT PYRIDINE NUCLEOTIDE-DISULPHIDE OXIDOREDUCTASE"/>
    <property type="match status" value="1"/>
</dbReference>
<evidence type="ECO:0000259" key="5">
    <source>
        <dbReference type="Pfam" id="PF09242"/>
    </source>
</evidence>
<dbReference type="Pfam" id="PF09242">
    <property type="entry name" value="FCSD-flav_bind"/>
    <property type="match status" value="1"/>
</dbReference>